<dbReference type="AlphaFoldDB" id="A0A9W8WXS3"/>
<comment type="caution">
    <text evidence="2">The sequence shown here is derived from an EMBL/GenBank/DDBJ whole genome shotgun (WGS) entry which is preliminary data.</text>
</comment>
<evidence type="ECO:0000313" key="3">
    <source>
        <dbReference type="Proteomes" id="UP001140562"/>
    </source>
</evidence>
<keyword evidence="3" id="KW-1185">Reference proteome</keyword>
<dbReference type="PANTHER" id="PTHR45458">
    <property type="entry name" value="SHORT-CHAIN DEHYDROGENASE/REDUCTASE SDR"/>
    <property type="match status" value="1"/>
</dbReference>
<dbReference type="PANTHER" id="PTHR45458:SF2">
    <property type="entry name" value="OXIDOREDUCTASE, SHORT CHAIN DEHYDROGENASE_REDUCTASE FAMILY SUPERFAMILY (AFU_ORTHOLOGUE AFUA_3G13450)"/>
    <property type="match status" value="1"/>
</dbReference>
<proteinExistence type="predicted"/>
<feature type="region of interest" description="Disordered" evidence="1">
    <location>
        <begin position="237"/>
        <end position="260"/>
    </location>
</feature>
<dbReference type="EMBL" id="JAPEUV010000065">
    <property type="protein sequence ID" value="KAJ4335193.1"/>
    <property type="molecule type" value="Genomic_DNA"/>
</dbReference>
<gene>
    <name evidence="2" type="ORF">N0V87_006347</name>
</gene>
<dbReference type="GO" id="GO:0016616">
    <property type="term" value="F:oxidoreductase activity, acting on the CH-OH group of donors, NAD or NADP as acceptor"/>
    <property type="evidence" value="ECO:0007669"/>
    <property type="project" value="TreeGrafter"/>
</dbReference>
<dbReference type="InterPro" id="IPR036291">
    <property type="entry name" value="NAD(P)-bd_dom_sf"/>
</dbReference>
<reference evidence="2" key="1">
    <citation type="submission" date="2022-10" db="EMBL/GenBank/DDBJ databases">
        <title>Tapping the CABI collections for fungal endophytes: first genome assemblies for Collariella, Neodidymelliopsis, Ascochyta clinopodiicola, Didymella pomorum, Didymosphaeria variabile, Neocosmospora piperis and Neocucurbitaria cava.</title>
        <authorList>
            <person name="Hill R."/>
        </authorList>
    </citation>
    <scope>NUCLEOTIDE SEQUENCE</scope>
    <source>
        <strain evidence="2">IMI 360193</strain>
    </source>
</reference>
<name>A0A9W8WXS3_9PLEO</name>
<dbReference type="InterPro" id="IPR002347">
    <property type="entry name" value="SDR_fam"/>
</dbReference>
<organism evidence="2 3">
    <name type="scientific">Didymella glomerata</name>
    <dbReference type="NCBI Taxonomy" id="749621"/>
    <lineage>
        <taxon>Eukaryota</taxon>
        <taxon>Fungi</taxon>
        <taxon>Dikarya</taxon>
        <taxon>Ascomycota</taxon>
        <taxon>Pezizomycotina</taxon>
        <taxon>Dothideomycetes</taxon>
        <taxon>Pleosporomycetidae</taxon>
        <taxon>Pleosporales</taxon>
        <taxon>Pleosporineae</taxon>
        <taxon>Didymellaceae</taxon>
        <taxon>Didymella</taxon>
    </lineage>
</organism>
<dbReference type="InterPro" id="IPR052184">
    <property type="entry name" value="SDR_enzymes"/>
</dbReference>
<protein>
    <recommendedName>
        <fullName evidence="4">NAD(P)-binding protein</fullName>
    </recommendedName>
</protein>
<dbReference type="SUPFAM" id="SSF51735">
    <property type="entry name" value="NAD(P)-binding Rossmann-fold domains"/>
    <property type="match status" value="1"/>
</dbReference>
<dbReference type="OrthoDB" id="5296at2759"/>
<sequence>MPAILIVGATRGLGASLVKLYASNSDNYVFATARTSDPPANNKNIAYIPGVDIASPDAGSKVIRFLNTRGVSRLDAIIITAGYFATETLEKPSFEAQERMYRTCAIGPTILVTTLANETEDLLSKNSKIVFVSSESGSITLRHEKEGGGNYGHHASKTALNMSAKLLSLDLKERGVAIAVVHPGFMRTEMTKGVGFDKFWDEGGAVTPDVAAKSLAEWIETFDISKTGEYWAPRGPGDIGTAEPVLGPTDKLPTPLQLPW</sequence>
<dbReference type="Proteomes" id="UP001140562">
    <property type="component" value="Unassembled WGS sequence"/>
</dbReference>
<dbReference type="Pfam" id="PF00106">
    <property type="entry name" value="adh_short"/>
    <property type="match status" value="1"/>
</dbReference>
<dbReference type="PRINTS" id="PR00081">
    <property type="entry name" value="GDHRDH"/>
</dbReference>
<evidence type="ECO:0000313" key="2">
    <source>
        <dbReference type="EMBL" id="KAJ4335193.1"/>
    </source>
</evidence>
<accession>A0A9W8WXS3</accession>
<dbReference type="Gene3D" id="3.40.50.720">
    <property type="entry name" value="NAD(P)-binding Rossmann-like Domain"/>
    <property type="match status" value="1"/>
</dbReference>
<evidence type="ECO:0000256" key="1">
    <source>
        <dbReference type="SAM" id="MobiDB-lite"/>
    </source>
</evidence>
<evidence type="ECO:0008006" key="4">
    <source>
        <dbReference type="Google" id="ProtNLM"/>
    </source>
</evidence>